<dbReference type="OrthoDB" id="6515899at2759"/>
<dbReference type="EMBL" id="BMAW01064975">
    <property type="protein sequence ID" value="GFT48131.1"/>
    <property type="molecule type" value="Genomic_DNA"/>
</dbReference>
<name>A0A8X6P4T6_NEPPI</name>
<dbReference type="Proteomes" id="UP000887013">
    <property type="component" value="Unassembled WGS sequence"/>
</dbReference>
<organism evidence="1 2">
    <name type="scientific">Nephila pilipes</name>
    <name type="common">Giant wood spider</name>
    <name type="synonym">Nephila maculata</name>
    <dbReference type="NCBI Taxonomy" id="299642"/>
    <lineage>
        <taxon>Eukaryota</taxon>
        <taxon>Metazoa</taxon>
        <taxon>Ecdysozoa</taxon>
        <taxon>Arthropoda</taxon>
        <taxon>Chelicerata</taxon>
        <taxon>Arachnida</taxon>
        <taxon>Araneae</taxon>
        <taxon>Araneomorphae</taxon>
        <taxon>Entelegynae</taxon>
        <taxon>Araneoidea</taxon>
        <taxon>Nephilidae</taxon>
        <taxon>Nephila</taxon>
    </lineage>
</organism>
<accession>A0A8X6P4T6</accession>
<keyword evidence="2" id="KW-1185">Reference proteome</keyword>
<comment type="caution">
    <text evidence="1">The sequence shown here is derived from an EMBL/GenBank/DDBJ whole genome shotgun (WGS) entry which is preliminary data.</text>
</comment>
<proteinExistence type="predicted"/>
<gene>
    <name evidence="1" type="ORF">NPIL_300361</name>
</gene>
<reference evidence="1" key="1">
    <citation type="submission" date="2020-08" db="EMBL/GenBank/DDBJ databases">
        <title>Multicomponent nature underlies the extraordinary mechanical properties of spider dragline silk.</title>
        <authorList>
            <person name="Kono N."/>
            <person name="Nakamura H."/>
            <person name="Mori M."/>
            <person name="Yoshida Y."/>
            <person name="Ohtoshi R."/>
            <person name="Malay A.D."/>
            <person name="Moran D.A.P."/>
            <person name="Tomita M."/>
            <person name="Numata K."/>
            <person name="Arakawa K."/>
        </authorList>
    </citation>
    <scope>NUCLEOTIDE SEQUENCE</scope>
</reference>
<protein>
    <submittedName>
        <fullName evidence="1">Uncharacterized protein</fullName>
    </submittedName>
</protein>
<dbReference type="AlphaFoldDB" id="A0A8X6P4T6"/>
<evidence type="ECO:0000313" key="2">
    <source>
        <dbReference type="Proteomes" id="UP000887013"/>
    </source>
</evidence>
<feature type="non-terminal residue" evidence="1">
    <location>
        <position position="1"/>
    </location>
</feature>
<evidence type="ECO:0000313" key="1">
    <source>
        <dbReference type="EMBL" id="GFT48131.1"/>
    </source>
</evidence>
<sequence>DDLENAFPTFEKLVEDLTETIREHFHLSLPTEKPPQASKQRRKVFDSQNAQEVQKLYKWNRRRCIRNIASPSSTTCSVKKEAVFQHFSKIWGPSELEFPFPQRTIRIDHTSSSY</sequence>